<comment type="caution">
    <text evidence="1">The sequence shown here is derived from an EMBL/GenBank/DDBJ whole genome shotgun (WGS) entry which is preliminary data.</text>
</comment>
<reference evidence="1 2" key="1">
    <citation type="journal article" date="2018" name="PLoS ONE">
        <title>The draft genome of Kipferlia bialata reveals reductive genome evolution in fornicate parasites.</title>
        <authorList>
            <person name="Tanifuji G."/>
            <person name="Takabayashi S."/>
            <person name="Kume K."/>
            <person name="Takagi M."/>
            <person name="Nakayama T."/>
            <person name="Kamikawa R."/>
            <person name="Inagaki Y."/>
            <person name="Hashimoto T."/>
        </authorList>
    </citation>
    <scope>NUCLEOTIDE SEQUENCE [LARGE SCALE GENOMIC DNA]</scope>
    <source>
        <strain evidence="1">NY0173</strain>
    </source>
</reference>
<dbReference type="AlphaFoldDB" id="A0A9K3D0J3"/>
<dbReference type="Proteomes" id="UP000265618">
    <property type="component" value="Unassembled WGS sequence"/>
</dbReference>
<accession>A0A9K3D0J3</accession>
<sequence length="416" mass="45973">MDPQALIPLVLEHFHSHGFPQVADVLHSMLQEVSFFDRPPTISQRLRTSSLETLLLHALAHGGADLLDMKVTDTFVTLTRHRHSVCPFVSLDDAVDVYTRETDGHPEYSPHFVFVTDSGTGSDSNALPKGALHISVPLSMKEADTLLNPLLTELSELGETEGALAKPHRPYVRARQYQPPLGKYLLRARQLSTHGLCDFRVISLSGSLNPVHNQHTKLTSLDPPHPPLTRDTEGMEDECTYSDPSTTQCVDAVALLVPSSESYVQYKLGVSMAIPHRVRCLLCMAATRCTLNTDTNCCNCECSDHVAEEAQDYMSPLLDANLTVVELFGSDYLERYPVHGPVVIAERPGHQEILDQYRDRPGVSIIGLTPDVSSTKIRQQISEGQNPDDTDTMVASLLLDSMWLRGGTWAVARNSE</sequence>
<evidence type="ECO:0000313" key="1">
    <source>
        <dbReference type="EMBL" id="GIQ85866.1"/>
    </source>
</evidence>
<dbReference type="EMBL" id="BDIP01002177">
    <property type="protein sequence ID" value="GIQ85866.1"/>
    <property type="molecule type" value="Genomic_DNA"/>
</dbReference>
<name>A0A9K3D0J3_9EUKA</name>
<dbReference type="Gene3D" id="3.40.50.620">
    <property type="entry name" value="HUPs"/>
    <property type="match status" value="1"/>
</dbReference>
<proteinExistence type="predicted"/>
<gene>
    <name evidence="1" type="ORF">KIPB_007608</name>
</gene>
<evidence type="ECO:0000313" key="2">
    <source>
        <dbReference type="Proteomes" id="UP000265618"/>
    </source>
</evidence>
<keyword evidence="2" id="KW-1185">Reference proteome</keyword>
<protein>
    <submittedName>
        <fullName evidence="1">Uncharacterized protein</fullName>
    </submittedName>
</protein>
<dbReference type="InterPro" id="IPR014729">
    <property type="entry name" value="Rossmann-like_a/b/a_fold"/>
</dbReference>
<organism evidence="1 2">
    <name type="scientific">Kipferlia bialata</name>
    <dbReference type="NCBI Taxonomy" id="797122"/>
    <lineage>
        <taxon>Eukaryota</taxon>
        <taxon>Metamonada</taxon>
        <taxon>Carpediemonas-like organisms</taxon>
        <taxon>Kipferlia</taxon>
    </lineage>
</organism>